<proteinExistence type="predicted"/>
<dbReference type="AlphaFoldDB" id="A0A9N8KGM0"/>
<sequence>MSFVRTKTAESDSLVSCDGARTTKWHTPRSGNSVLEIQTYPDSSKITKSQHDQLGKSVLNLPVIATNINF</sequence>
<comment type="caution">
    <text evidence="1">The sequence shown here is derived from an EMBL/GenBank/DDBJ whole genome shotgun (WGS) entry which is preliminary data.</text>
</comment>
<reference evidence="1" key="1">
    <citation type="submission" date="2020-06" db="EMBL/GenBank/DDBJ databases">
        <authorList>
            <person name="Onetto C."/>
        </authorList>
    </citation>
    <scope>NUCLEOTIDE SEQUENCE</scope>
</reference>
<evidence type="ECO:0000313" key="1">
    <source>
        <dbReference type="EMBL" id="CAD0107280.1"/>
    </source>
</evidence>
<protein>
    <submittedName>
        <fullName evidence="1">Uncharacterized protein</fullName>
    </submittedName>
</protein>
<accession>A0A9N8KGM0</accession>
<dbReference type="EMBL" id="CAINUL010000002">
    <property type="protein sequence ID" value="CAD0107280.1"/>
    <property type="molecule type" value="Genomic_DNA"/>
</dbReference>
<dbReference type="Proteomes" id="UP000745764">
    <property type="component" value="Unassembled WGS sequence"/>
</dbReference>
<dbReference type="OrthoDB" id="9976870at2759"/>
<name>A0A9N8KGM0_9PEZI</name>
<gene>
    <name evidence="1" type="ORF">AWRI4620_LOCUS1535</name>
</gene>
<organism evidence="1 2">
    <name type="scientific">Aureobasidium uvarum</name>
    <dbReference type="NCBI Taxonomy" id="2773716"/>
    <lineage>
        <taxon>Eukaryota</taxon>
        <taxon>Fungi</taxon>
        <taxon>Dikarya</taxon>
        <taxon>Ascomycota</taxon>
        <taxon>Pezizomycotina</taxon>
        <taxon>Dothideomycetes</taxon>
        <taxon>Dothideomycetidae</taxon>
        <taxon>Dothideales</taxon>
        <taxon>Saccotheciaceae</taxon>
        <taxon>Aureobasidium</taxon>
    </lineage>
</organism>
<evidence type="ECO:0000313" key="2">
    <source>
        <dbReference type="Proteomes" id="UP000745764"/>
    </source>
</evidence>
<keyword evidence="2" id="KW-1185">Reference proteome</keyword>